<protein>
    <submittedName>
        <fullName evidence="1">Uncharacterized protein</fullName>
    </submittedName>
</protein>
<accession>A0A3M8AFR6</accession>
<dbReference type="AlphaFoldDB" id="A0A3M8AFR6"/>
<proteinExistence type="predicted"/>
<sequence>MAVRRLADSGGVSTLRGVVATMPEGPGRRAPWREVVARTASAFDRCVAPHLAAAAVSRAS</sequence>
<reference evidence="1 2" key="1">
    <citation type="submission" date="2018-10" db="EMBL/GenBank/DDBJ databases">
        <title>Isolation, diversity and antibacterial activity of antinobacteria from the wheat rhizosphere soil.</title>
        <authorList>
            <person name="Sun T."/>
        </authorList>
    </citation>
    <scope>NUCLEOTIDE SEQUENCE [LARGE SCALE GENOMIC DNA]</scope>
    <source>
        <strain evidence="1 2">SJ-23</strain>
    </source>
</reference>
<name>A0A3M8AFR6_9MICO</name>
<organism evidence="1 2">
    <name type="scientific">Agromyces tardus</name>
    <dbReference type="NCBI Taxonomy" id="2583849"/>
    <lineage>
        <taxon>Bacteria</taxon>
        <taxon>Bacillati</taxon>
        <taxon>Actinomycetota</taxon>
        <taxon>Actinomycetes</taxon>
        <taxon>Micrococcales</taxon>
        <taxon>Microbacteriaceae</taxon>
        <taxon>Agromyces</taxon>
    </lineage>
</organism>
<keyword evidence="2" id="KW-1185">Reference proteome</keyword>
<dbReference type="EMBL" id="RHHB01000012">
    <property type="protein sequence ID" value="RNB50022.1"/>
    <property type="molecule type" value="Genomic_DNA"/>
</dbReference>
<comment type="caution">
    <text evidence="1">The sequence shown here is derived from an EMBL/GenBank/DDBJ whole genome shotgun (WGS) entry which is preliminary data.</text>
</comment>
<dbReference type="Proteomes" id="UP000275048">
    <property type="component" value="Unassembled WGS sequence"/>
</dbReference>
<evidence type="ECO:0000313" key="1">
    <source>
        <dbReference type="EMBL" id="RNB50022.1"/>
    </source>
</evidence>
<evidence type="ECO:0000313" key="2">
    <source>
        <dbReference type="Proteomes" id="UP000275048"/>
    </source>
</evidence>
<gene>
    <name evidence="1" type="ORF">EDM22_08810</name>
</gene>